<protein>
    <recommendedName>
        <fullName evidence="5">PDZ domain-containing protein</fullName>
    </recommendedName>
</protein>
<reference evidence="7" key="1">
    <citation type="journal article" date="2019" name="Int. J. Syst. Evol. Microbiol.">
        <title>The Global Catalogue of Microorganisms (GCM) 10K type strain sequencing project: providing services to taxonomists for standard genome sequencing and annotation.</title>
        <authorList>
            <consortium name="The Broad Institute Genomics Platform"/>
            <consortium name="The Broad Institute Genome Sequencing Center for Infectious Disease"/>
            <person name="Wu L."/>
            <person name="Ma J."/>
        </authorList>
    </citation>
    <scope>NUCLEOTIDE SEQUENCE [LARGE SCALE GENOMIC DNA]</scope>
    <source>
        <strain evidence="7">JCM 17021</strain>
    </source>
</reference>
<keyword evidence="4" id="KW-0812">Transmembrane</keyword>
<evidence type="ECO:0000256" key="2">
    <source>
        <dbReference type="ARBA" id="ARBA00022801"/>
    </source>
</evidence>
<dbReference type="InterPro" id="IPR001940">
    <property type="entry name" value="Peptidase_S1C"/>
</dbReference>
<evidence type="ECO:0000256" key="4">
    <source>
        <dbReference type="SAM" id="Phobius"/>
    </source>
</evidence>
<feature type="region of interest" description="Disordered" evidence="3">
    <location>
        <begin position="1"/>
        <end position="27"/>
    </location>
</feature>
<keyword evidence="7" id="KW-1185">Reference proteome</keyword>
<keyword evidence="2" id="KW-0378">Hydrolase</keyword>
<evidence type="ECO:0000313" key="6">
    <source>
        <dbReference type="EMBL" id="GAA3871984.1"/>
    </source>
</evidence>
<dbReference type="PANTHER" id="PTHR43343">
    <property type="entry name" value="PEPTIDASE S12"/>
    <property type="match status" value="1"/>
</dbReference>
<feature type="transmembrane region" description="Helical" evidence="4">
    <location>
        <begin position="248"/>
        <end position="273"/>
    </location>
</feature>
<feature type="compositionally biased region" description="Low complexity" evidence="3">
    <location>
        <begin position="436"/>
        <end position="453"/>
    </location>
</feature>
<evidence type="ECO:0000259" key="5">
    <source>
        <dbReference type="PROSITE" id="PS50106"/>
    </source>
</evidence>
<feature type="compositionally biased region" description="Polar residues" evidence="3">
    <location>
        <begin position="1"/>
        <end position="14"/>
    </location>
</feature>
<feature type="compositionally biased region" description="Low complexity" evidence="3">
    <location>
        <begin position="156"/>
        <end position="181"/>
    </location>
</feature>
<name>A0ABP7KBG9_9MICO</name>
<dbReference type="SUPFAM" id="SSF50156">
    <property type="entry name" value="PDZ domain-like"/>
    <property type="match status" value="1"/>
</dbReference>
<comment type="caution">
    <text evidence="6">The sequence shown here is derived from an EMBL/GenBank/DDBJ whole genome shotgun (WGS) entry which is preliminary data.</text>
</comment>
<gene>
    <name evidence="6" type="ORF">GCM10022381_13810</name>
</gene>
<dbReference type="EMBL" id="BAABCN010000002">
    <property type="protein sequence ID" value="GAA3871984.1"/>
    <property type="molecule type" value="Genomic_DNA"/>
</dbReference>
<keyword evidence="1" id="KW-0645">Protease</keyword>
<organism evidence="6 7">
    <name type="scientific">Leifsonia kafniensis</name>
    <dbReference type="NCBI Taxonomy" id="475957"/>
    <lineage>
        <taxon>Bacteria</taxon>
        <taxon>Bacillati</taxon>
        <taxon>Actinomycetota</taxon>
        <taxon>Actinomycetes</taxon>
        <taxon>Micrococcales</taxon>
        <taxon>Microbacteriaceae</taxon>
        <taxon>Leifsonia</taxon>
    </lineage>
</organism>
<dbReference type="Gene3D" id="2.30.42.10">
    <property type="match status" value="1"/>
</dbReference>
<dbReference type="InterPro" id="IPR001478">
    <property type="entry name" value="PDZ"/>
</dbReference>
<keyword evidence="4" id="KW-0472">Membrane</keyword>
<sequence>MTDSTNESGNTPEQQGDAVVPSDAAAVEVNTSGEAVLPVAAEPATPVAAQPVAATPVAPVVPAAPVAPAAQAPTPTPATPPAPTSEVPAAPIAASTPQQPVVPAPAEAAAPVVPAAAAPPVAPVIPAAAAPVAPVVPAAAAPIATVAPVGASPAQHVATPAAHPTHSAPQAAPVASAQHAQQGEHNPPAPAAQSANATAAYPTDAFGRPLYAGTSDANGAPSYATENGYPTEPIPPLKKKDAGRRRGTTTLIAALAIGAILGGASGAGVVALVNSNQSSTVPANQSQGASSVVVNNTQSVNEVTAVAAKAAPSVVTINVTTANEGGTGSGVVLTEDGYILTNTHVVTLDGASADGTVKVTTHDGKIYDAKVIGTDPTTDLAVIKLTNASGLTPITWADSSKLNVGDSTVAIGAPLGLSGTVTTGIVSALNRSITVASSAAPTSPDTTTPTPNNGGSGGPFDYYFDNGNGAQQPTAASSSISLPVIQTDASINPGNSGGALLNSKGELIGINVAIANASSNSTTAAGSIGVGFALPSDLAKRISDELVASGTATHGLLGASVGDAASVDTSTTVGALVSSVTDGGPAASAGLTKGDIITNFNGAPITDATDLTAQVRAQAAGSKAELTYVRDGKATTISVTLGSLSS</sequence>
<feature type="compositionally biased region" description="Pro residues" evidence="3">
    <location>
        <begin position="74"/>
        <end position="83"/>
    </location>
</feature>
<keyword evidence="4" id="KW-1133">Transmembrane helix</keyword>
<feature type="region of interest" description="Disordered" evidence="3">
    <location>
        <begin position="436"/>
        <end position="475"/>
    </location>
</feature>
<feature type="domain" description="PDZ" evidence="5">
    <location>
        <begin position="546"/>
        <end position="632"/>
    </location>
</feature>
<dbReference type="InterPro" id="IPR009003">
    <property type="entry name" value="Peptidase_S1_PA"/>
</dbReference>
<dbReference type="Gene3D" id="2.40.10.120">
    <property type="match status" value="2"/>
</dbReference>
<dbReference type="Pfam" id="PF13180">
    <property type="entry name" value="PDZ_2"/>
    <property type="match status" value="1"/>
</dbReference>
<evidence type="ECO:0000256" key="3">
    <source>
        <dbReference type="SAM" id="MobiDB-lite"/>
    </source>
</evidence>
<proteinExistence type="predicted"/>
<dbReference type="InterPro" id="IPR051201">
    <property type="entry name" value="Chloro_Bact_Ser_Proteases"/>
</dbReference>
<dbReference type="PROSITE" id="PS50106">
    <property type="entry name" value="PDZ"/>
    <property type="match status" value="1"/>
</dbReference>
<dbReference type="PANTHER" id="PTHR43343:SF3">
    <property type="entry name" value="PROTEASE DO-LIKE 8, CHLOROPLASTIC"/>
    <property type="match status" value="1"/>
</dbReference>
<evidence type="ECO:0000313" key="7">
    <source>
        <dbReference type="Proteomes" id="UP001501803"/>
    </source>
</evidence>
<dbReference type="SMART" id="SM00228">
    <property type="entry name" value="PDZ"/>
    <property type="match status" value="1"/>
</dbReference>
<dbReference type="PRINTS" id="PR00834">
    <property type="entry name" value="PROTEASES2C"/>
</dbReference>
<dbReference type="SUPFAM" id="SSF50494">
    <property type="entry name" value="Trypsin-like serine proteases"/>
    <property type="match status" value="1"/>
</dbReference>
<dbReference type="Pfam" id="PF13365">
    <property type="entry name" value="Trypsin_2"/>
    <property type="match status" value="2"/>
</dbReference>
<dbReference type="Proteomes" id="UP001501803">
    <property type="component" value="Unassembled WGS sequence"/>
</dbReference>
<accession>A0ABP7KBG9</accession>
<dbReference type="InterPro" id="IPR036034">
    <property type="entry name" value="PDZ_sf"/>
</dbReference>
<feature type="region of interest" description="Disordered" evidence="3">
    <location>
        <begin position="156"/>
        <end position="199"/>
    </location>
</feature>
<feature type="region of interest" description="Disordered" evidence="3">
    <location>
        <begin position="217"/>
        <end position="243"/>
    </location>
</feature>
<evidence type="ECO:0000256" key="1">
    <source>
        <dbReference type="ARBA" id="ARBA00022670"/>
    </source>
</evidence>
<feature type="region of interest" description="Disordered" evidence="3">
    <location>
        <begin position="67"/>
        <end position="89"/>
    </location>
</feature>